<dbReference type="Pfam" id="PF00383">
    <property type="entry name" value="dCMP_cyt_deam_1"/>
    <property type="match status" value="1"/>
</dbReference>
<accession>A0A516H214</accession>
<evidence type="ECO:0000313" key="7">
    <source>
        <dbReference type="Proteomes" id="UP000317496"/>
    </source>
</evidence>
<dbReference type="PROSITE" id="PS51747">
    <property type="entry name" value="CYT_DCMP_DEAMINASES_2"/>
    <property type="match status" value="1"/>
</dbReference>
<dbReference type="RefSeq" id="WP_144068794.1">
    <property type="nucleotide sequence ID" value="NZ_CP041636.1"/>
</dbReference>
<protein>
    <recommendedName>
        <fullName evidence="5">CMP/dCMP-type deaminase domain-containing protein</fullName>
    </recommendedName>
</protein>
<dbReference type="PANTHER" id="PTHR11086:SF18">
    <property type="entry name" value="DEOXYCYTIDYLATE DEAMINASE"/>
    <property type="match status" value="1"/>
</dbReference>
<keyword evidence="4" id="KW-0862">Zinc</keyword>
<evidence type="ECO:0000256" key="1">
    <source>
        <dbReference type="ARBA" id="ARBA00006576"/>
    </source>
</evidence>
<dbReference type="GO" id="GO:0004132">
    <property type="term" value="F:dCMP deaminase activity"/>
    <property type="evidence" value="ECO:0007669"/>
    <property type="project" value="TreeGrafter"/>
</dbReference>
<comment type="similarity">
    <text evidence="1">Belongs to the cytidine and deoxycytidylate deaminase family.</text>
</comment>
<proteinExistence type="inferred from homology"/>
<dbReference type="InterPro" id="IPR016193">
    <property type="entry name" value="Cytidine_deaminase-like"/>
</dbReference>
<dbReference type="PROSITE" id="PS00903">
    <property type="entry name" value="CYT_DCMP_DEAMINASES_1"/>
    <property type="match status" value="1"/>
</dbReference>
<dbReference type="KEGG" id="fer:FNB15_11280"/>
<dbReference type="PANTHER" id="PTHR11086">
    <property type="entry name" value="DEOXYCYTIDYLATE DEAMINASE-RELATED"/>
    <property type="match status" value="1"/>
</dbReference>
<evidence type="ECO:0000256" key="4">
    <source>
        <dbReference type="ARBA" id="ARBA00022833"/>
    </source>
</evidence>
<sequence>MKPKVFLNQTEADRHYLWRAVLESSKSEDPKAKLTATSAVGAVIADNNSVIAASANVLPYKLKEAFKKSRKRVTLQNREFVIEHAERAAIYKMLLDGRSPSGATLYCTRFPCSDCARAIVTAGIRRIVLAQGFGKDKSHWRHQQRAAKDLLIDSGVKIRFFKL</sequence>
<evidence type="ECO:0000256" key="3">
    <source>
        <dbReference type="ARBA" id="ARBA00022801"/>
    </source>
</evidence>
<evidence type="ECO:0000259" key="5">
    <source>
        <dbReference type="PROSITE" id="PS51747"/>
    </source>
</evidence>
<dbReference type="InterPro" id="IPR002125">
    <property type="entry name" value="CMP_dCMP_dom"/>
</dbReference>
<dbReference type="OrthoDB" id="9788517at2"/>
<keyword evidence="2" id="KW-0479">Metal-binding</keyword>
<dbReference type="SUPFAM" id="SSF53927">
    <property type="entry name" value="Cytidine deaminase-like"/>
    <property type="match status" value="1"/>
</dbReference>
<name>A0A516H214_9PROT</name>
<reference evidence="6 7" key="1">
    <citation type="submission" date="2019-07" db="EMBL/GenBank/DDBJ databases">
        <title>Genome sequencing for Ferrovibrio sp. K5.</title>
        <authorList>
            <person name="Park S.-J."/>
        </authorList>
    </citation>
    <scope>NUCLEOTIDE SEQUENCE [LARGE SCALE GENOMIC DNA]</scope>
    <source>
        <strain evidence="6 7">K5</strain>
    </source>
</reference>
<dbReference type="Proteomes" id="UP000317496">
    <property type="component" value="Chromosome"/>
</dbReference>
<feature type="domain" description="CMP/dCMP-type deaminase" evidence="5">
    <location>
        <begin position="11"/>
        <end position="151"/>
    </location>
</feature>
<gene>
    <name evidence="6" type="ORF">FNB15_11280</name>
</gene>
<dbReference type="GO" id="GO:0005737">
    <property type="term" value="C:cytoplasm"/>
    <property type="evidence" value="ECO:0007669"/>
    <property type="project" value="TreeGrafter"/>
</dbReference>
<dbReference type="GO" id="GO:0008270">
    <property type="term" value="F:zinc ion binding"/>
    <property type="evidence" value="ECO:0007669"/>
    <property type="project" value="InterPro"/>
</dbReference>
<evidence type="ECO:0000256" key="2">
    <source>
        <dbReference type="ARBA" id="ARBA00022723"/>
    </source>
</evidence>
<organism evidence="6 7">
    <name type="scientific">Ferrovibrio terrae</name>
    <dbReference type="NCBI Taxonomy" id="2594003"/>
    <lineage>
        <taxon>Bacteria</taxon>
        <taxon>Pseudomonadati</taxon>
        <taxon>Pseudomonadota</taxon>
        <taxon>Alphaproteobacteria</taxon>
        <taxon>Rhodospirillales</taxon>
        <taxon>Rhodospirillaceae</taxon>
        <taxon>Ferrovibrio</taxon>
    </lineage>
</organism>
<keyword evidence="3" id="KW-0378">Hydrolase</keyword>
<keyword evidence="7" id="KW-1185">Reference proteome</keyword>
<dbReference type="Gene3D" id="3.40.140.10">
    <property type="entry name" value="Cytidine Deaminase, domain 2"/>
    <property type="match status" value="1"/>
</dbReference>
<dbReference type="InterPro" id="IPR015517">
    <property type="entry name" value="dCMP_deaminase-rel"/>
</dbReference>
<dbReference type="InterPro" id="IPR016192">
    <property type="entry name" value="APOBEC/CMP_deaminase_Zn-bd"/>
</dbReference>
<evidence type="ECO:0000313" key="6">
    <source>
        <dbReference type="EMBL" id="QDO97813.1"/>
    </source>
</evidence>
<dbReference type="AlphaFoldDB" id="A0A516H214"/>
<dbReference type="EMBL" id="CP041636">
    <property type="protein sequence ID" value="QDO97813.1"/>
    <property type="molecule type" value="Genomic_DNA"/>
</dbReference>